<name>A0A1I2VXQ8_9FIRM</name>
<evidence type="ECO:0000313" key="2">
    <source>
        <dbReference type="Proteomes" id="UP000199337"/>
    </source>
</evidence>
<organism evidence="1 2">
    <name type="scientific">Desulfotruncus arcticus DSM 17038</name>
    <dbReference type="NCBI Taxonomy" id="1121424"/>
    <lineage>
        <taxon>Bacteria</taxon>
        <taxon>Bacillati</taxon>
        <taxon>Bacillota</taxon>
        <taxon>Clostridia</taxon>
        <taxon>Eubacteriales</taxon>
        <taxon>Desulfallaceae</taxon>
        <taxon>Desulfotruncus</taxon>
    </lineage>
</organism>
<dbReference type="Proteomes" id="UP000199337">
    <property type="component" value="Unassembled WGS sequence"/>
</dbReference>
<evidence type="ECO:0008006" key="3">
    <source>
        <dbReference type="Google" id="ProtNLM"/>
    </source>
</evidence>
<proteinExistence type="predicted"/>
<gene>
    <name evidence="1" type="ORF">SAMN05660649_03127</name>
</gene>
<sequence length="346" mass="41241">MYTNVFYCKDEKCFLIDDIFKLPYVLDVDENEIDPRRYEIYGFLNRFGTVENQIYKIIEKDSELFIGYLMPMISMLSSDHDCVNQKFFLIFASNCFIKLIKEDAGIKGINDEIIEIEKKYNDNLILLIIDKSRICNIDNFDIKNYFMCLYKYGYYLVDSVDDFKSYKETVNEKIKLPEKNLKIQSVCKYFKEEEYIFRLPQKLNTDNYVLKFFYLYQVVEIIIEKILKRELRKFGENYNEALSGYEISKEVHTIASEDERINRLFSDEYKIGDFSKLNLKNECNNLIESLQIPKYPSASSALYAVRNNLVHNLRVISNEHYEHLKGIVDAFEDFIHDILYSYKEAE</sequence>
<evidence type="ECO:0000313" key="1">
    <source>
        <dbReference type="EMBL" id="SFG92091.1"/>
    </source>
</evidence>
<dbReference type="OrthoDB" id="3036056at2"/>
<accession>A0A1I2VXQ8</accession>
<dbReference type="EMBL" id="FOOX01000012">
    <property type="protein sequence ID" value="SFG92091.1"/>
    <property type="molecule type" value="Genomic_DNA"/>
</dbReference>
<dbReference type="RefSeq" id="WP_092472320.1">
    <property type="nucleotide sequence ID" value="NZ_FOOX01000012.1"/>
</dbReference>
<keyword evidence="2" id="KW-1185">Reference proteome</keyword>
<dbReference type="AlphaFoldDB" id="A0A1I2VXQ8"/>
<reference evidence="2" key="1">
    <citation type="submission" date="2016-10" db="EMBL/GenBank/DDBJ databases">
        <authorList>
            <person name="Varghese N."/>
            <person name="Submissions S."/>
        </authorList>
    </citation>
    <scope>NUCLEOTIDE SEQUENCE [LARGE SCALE GENOMIC DNA]</scope>
    <source>
        <strain evidence="2">DSM 17038</strain>
    </source>
</reference>
<protein>
    <recommendedName>
        <fullName evidence="3">Apea-like HEPN domain-containing protein</fullName>
    </recommendedName>
</protein>
<dbReference type="STRING" id="341036.SAMN05660649_03127"/>